<feature type="transmembrane region" description="Helical" evidence="6">
    <location>
        <begin position="481"/>
        <end position="500"/>
    </location>
</feature>
<keyword evidence="3 6" id="KW-1133">Transmembrane helix</keyword>
<dbReference type="Pfam" id="PF07690">
    <property type="entry name" value="MFS_1"/>
    <property type="match status" value="1"/>
</dbReference>
<dbReference type="InterPro" id="IPR011701">
    <property type="entry name" value="MFS"/>
</dbReference>
<feature type="compositionally biased region" description="Basic and acidic residues" evidence="5">
    <location>
        <begin position="24"/>
        <end position="41"/>
    </location>
</feature>
<dbReference type="SUPFAM" id="SSF103473">
    <property type="entry name" value="MFS general substrate transporter"/>
    <property type="match status" value="1"/>
</dbReference>
<dbReference type="InterPro" id="IPR036259">
    <property type="entry name" value="MFS_trans_sf"/>
</dbReference>
<keyword evidence="4 6" id="KW-0472">Membrane</keyword>
<protein>
    <submittedName>
        <fullName evidence="8">Mfs transporter protein</fullName>
    </submittedName>
</protein>
<feature type="transmembrane region" description="Helical" evidence="6">
    <location>
        <begin position="67"/>
        <end position="87"/>
    </location>
</feature>
<keyword evidence="9" id="KW-1185">Reference proteome</keyword>
<dbReference type="GO" id="GO:0005886">
    <property type="term" value="C:plasma membrane"/>
    <property type="evidence" value="ECO:0007669"/>
    <property type="project" value="TreeGrafter"/>
</dbReference>
<feature type="domain" description="Major facilitator superfamily (MFS) profile" evidence="7">
    <location>
        <begin position="69"/>
        <end position="557"/>
    </location>
</feature>
<dbReference type="Gene3D" id="1.20.1250.20">
    <property type="entry name" value="MFS general substrate transporter like domains"/>
    <property type="match status" value="1"/>
</dbReference>
<feature type="transmembrane region" description="Helical" evidence="6">
    <location>
        <begin position="333"/>
        <end position="355"/>
    </location>
</feature>
<comment type="subcellular location">
    <subcellularLocation>
        <location evidence="1">Membrane</location>
        <topology evidence="1">Multi-pass membrane protein</topology>
    </subcellularLocation>
</comment>
<dbReference type="STRING" id="94208.A0A2S4KTQ6"/>
<proteinExistence type="predicted"/>
<evidence type="ECO:0000256" key="5">
    <source>
        <dbReference type="SAM" id="MobiDB-lite"/>
    </source>
</evidence>
<name>A0A2S4KTQ6_9HYPO</name>
<dbReference type="PROSITE" id="PS50850">
    <property type="entry name" value="MFS"/>
    <property type="match status" value="1"/>
</dbReference>
<feature type="transmembrane region" description="Helical" evidence="6">
    <location>
        <begin position="445"/>
        <end position="469"/>
    </location>
</feature>
<accession>A0A2S4KTQ6</accession>
<evidence type="ECO:0000256" key="4">
    <source>
        <dbReference type="ARBA" id="ARBA00023136"/>
    </source>
</evidence>
<gene>
    <name evidence="8" type="ORF">TPAR_06260</name>
</gene>
<dbReference type="GO" id="GO:0022857">
    <property type="term" value="F:transmembrane transporter activity"/>
    <property type="evidence" value="ECO:0007669"/>
    <property type="project" value="InterPro"/>
</dbReference>
<evidence type="ECO:0000313" key="8">
    <source>
        <dbReference type="EMBL" id="POR33565.1"/>
    </source>
</evidence>
<feature type="transmembrane region" description="Helical" evidence="6">
    <location>
        <begin position="200"/>
        <end position="218"/>
    </location>
</feature>
<dbReference type="EMBL" id="PKSG01000679">
    <property type="protein sequence ID" value="POR33565.1"/>
    <property type="molecule type" value="Genomic_DNA"/>
</dbReference>
<feature type="transmembrane region" description="Helical" evidence="6">
    <location>
        <begin position="136"/>
        <end position="157"/>
    </location>
</feature>
<evidence type="ECO:0000256" key="1">
    <source>
        <dbReference type="ARBA" id="ARBA00004141"/>
    </source>
</evidence>
<feature type="region of interest" description="Disordered" evidence="5">
    <location>
        <begin position="22"/>
        <end position="41"/>
    </location>
</feature>
<comment type="caution">
    <text evidence="8">The sequence shown here is derived from an EMBL/GenBank/DDBJ whole genome shotgun (WGS) entry which is preliminary data.</text>
</comment>
<evidence type="ECO:0000256" key="3">
    <source>
        <dbReference type="ARBA" id="ARBA00022989"/>
    </source>
</evidence>
<evidence type="ECO:0000313" key="9">
    <source>
        <dbReference type="Proteomes" id="UP000237481"/>
    </source>
</evidence>
<feature type="transmembrane region" description="Helical" evidence="6">
    <location>
        <begin position="169"/>
        <end position="188"/>
    </location>
</feature>
<organism evidence="8 9">
    <name type="scientific">Tolypocladium paradoxum</name>
    <dbReference type="NCBI Taxonomy" id="94208"/>
    <lineage>
        <taxon>Eukaryota</taxon>
        <taxon>Fungi</taxon>
        <taxon>Dikarya</taxon>
        <taxon>Ascomycota</taxon>
        <taxon>Pezizomycotina</taxon>
        <taxon>Sordariomycetes</taxon>
        <taxon>Hypocreomycetidae</taxon>
        <taxon>Hypocreales</taxon>
        <taxon>Ophiocordycipitaceae</taxon>
        <taxon>Tolypocladium</taxon>
    </lineage>
</organism>
<dbReference type="InterPro" id="IPR020846">
    <property type="entry name" value="MFS_dom"/>
</dbReference>
<feature type="transmembrane region" description="Helical" evidence="6">
    <location>
        <begin position="512"/>
        <end position="533"/>
    </location>
</feature>
<keyword evidence="2 6" id="KW-0812">Transmembrane</keyword>
<dbReference type="AlphaFoldDB" id="A0A2S4KTQ6"/>
<dbReference type="OrthoDB" id="2585655at2759"/>
<reference evidence="8 9" key="1">
    <citation type="submission" date="2018-01" db="EMBL/GenBank/DDBJ databases">
        <title>Harnessing the power of phylogenomics to disentangle the directionality and signatures of interkingdom host jumping in the parasitic fungal genus Tolypocladium.</title>
        <authorList>
            <person name="Quandt C.A."/>
            <person name="Patterson W."/>
            <person name="Spatafora J.W."/>
        </authorList>
    </citation>
    <scope>NUCLEOTIDE SEQUENCE [LARGE SCALE GENOMIC DNA]</scope>
    <source>
        <strain evidence="8 9">NRBC 100945</strain>
    </source>
</reference>
<feature type="transmembrane region" description="Helical" evidence="6">
    <location>
        <begin position="224"/>
        <end position="244"/>
    </location>
</feature>
<dbReference type="PANTHER" id="PTHR23502:SF29">
    <property type="entry name" value="TRANSPORTER, PUTATIVE (AFU_ORTHOLOGUE AFUA_6G06680)-RELATED"/>
    <property type="match status" value="1"/>
</dbReference>
<evidence type="ECO:0000259" key="7">
    <source>
        <dbReference type="PROSITE" id="PS50850"/>
    </source>
</evidence>
<sequence length="557" mass="60058">MGFLGILEDKLNRHVPATAILNERSAHSERETSGLKHGKGNESHLILVPQPSDDPNDPLNWSQLKKLTLFCVILFGGIVTADVYSAMLNPVLGDIAAELDRSINDTAVLSSYQLLTAGAAGFIVAACSKKWGKRPVFFFSSLLGTIGSIIGSCVLTYNGILASRIMQGIATATYESILISTIGDIYFVHQRGIYMSVTQFILAAGSNLVGVVSGPISNSLGWPWLFRLCVVFSGIQTILVFLFVPETNYNRQPPGGMGQAGSGKVDTNPELEKQTDRLCQHLELPPDATNGPKAPPVQPVVPAKKTFIQELALFNGTFCDEGIVRLLIAPFAICLNVAVLWSIVASGGLTALYVSQAIGVAQIFQSPPYFLSTAGVGYLFLGPFIGALIGTIIMSLINDPIIKWCAARNKGVYEPEYRLLPAVGGLVVGAGLMGFGALAEAGRSYYATATMHALTLGGVVVVAIAIGGYALDAYIEMSDDVFVSMIIFKNFLFYGFSWFVNSWIASSGPAHVFYVFGGIGFAMTITTPIVFIFGKQYRGYWSRHNLLKSLHIQNHYH</sequence>
<dbReference type="PANTHER" id="PTHR23502">
    <property type="entry name" value="MAJOR FACILITATOR SUPERFAMILY"/>
    <property type="match status" value="1"/>
</dbReference>
<feature type="transmembrane region" description="Helical" evidence="6">
    <location>
        <begin position="107"/>
        <end position="127"/>
    </location>
</feature>
<evidence type="ECO:0000256" key="6">
    <source>
        <dbReference type="SAM" id="Phobius"/>
    </source>
</evidence>
<dbReference type="Proteomes" id="UP000237481">
    <property type="component" value="Unassembled WGS sequence"/>
</dbReference>
<feature type="transmembrane region" description="Helical" evidence="6">
    <location>
        <begin position="419"/>
        <end position="439"/>
    </location>
</feature>
<feature type="transmembrane region" description="Helical" evidence="6">
    <location>
        <begin position="375"/>
        <end position="398"/>
    </location>
</feature>
<evidence type="ECO:0000256" key="2">
    <source>
        <dbReference type="ARBA" id="ARBA00022692"/>
    </source>
</evidence>